<proteinExistence type="inferred from homology"/>
<dbReference type="PANTHER" id="PTHR33293">
    <property type="entry name" value="INSERTION ELEMENT IS1 1 PROTEIN INSB-RELATED"/>
    <property type="match status" value="1"/>
</dbReference>
<dbReference type="Pfam" id="PF03811">
    <property type="entry name" value="Zn_ribbon_InsA"/>
    <property type="match status" value="1"/>
</dbReference>
<dbReference type="PANTHER" id="PTHR33293:SF1">
    <property type="entry name" value="INSERTION ELEMENT IS1 1 PROTEIN INSB-RELATED"/>
    <property type="match status" value="1"/>
</dbReference>
<organism evidence="6 7">
    <name type="scientific">Scytonema millei VB511283</name>
    <dbReference type="NCBI Taxonomy" id="1245923"/>
    <lineage>
        <taxon>Bacteria</taxon>
        <taxon>Bacillati</taxon>
        <taxon>Cyanobacteriota</taxon>
        <taxon>Cyanophyceae</taxon>
        <taxon>Nostocales</taxon>
        <taxon>Scytonemataceae</taxon>
        <taxon>Scytonema</taxon>
    </lineage>
</organism>
<evidence type="ECO:0000256" key="2">
    <source>
        <dbReference type="ARBA" id="ARBA00008841"/>
    </source>
</evidence>
<dbReference type="OrthoDB" id="514004at2"/>
<evidence type="ECO:0000313" key="7">
    <source>
        <dbReference type="Proteomes" id="UP000031532"/>
    </source>
</evidence>
<dbReference type="InterPro" id="IPR003220">
    <property type="entry name" value="InsA_N_dom_Znf"/>
</dbReference>
<dbReference type="InterPro" id="IPR051354">
    <property type="entry name" value="Transposase_27_IS1"/>
</dbReference>
<comment type="caution">
    <text evidence="6">The sequence shown here is derived from an EMBL/GenBank/DDBJ whole genome shotgun (WGS) entry which is preliminary data.</text>
</comment>
<sequence>MPCPLCSHDKTYKHGKTSKGSQRYRCPNCKQTFTDTFDTIYYRRQVSQEEVRIVLQSHCEGTSLRGISRISGLSYNTGVSLIRAASQKAQLVHNGEVSSVDTDAIAADEMWSFVKKQKHCLPEELEAGDCWIALSLAQLNGLILSGRVGKRTDKLAIELVTSTQGKTDCQEWHTDGWSGYERVLCTDDEVEHYISKILTQRLERTNGSLRQQTGRWHRRQNKFGKVWEQTKVTLRLVISYFNWIWVHSRLGTTAAQRADLTSQPWTWQDIATYSTLC</sequence>
<keyword evidence="7" id="KW-1185">Reference proteome</keyword>
<name>A0A9X5E8Z0_9CYAN</name>
<dbReference type="GO" id="GO:0006313">
    <property type="term" value="P:DNA transposition"/>
    <property type="evidence" value="ECO:0007669"/>
    <property type="project" value="InterPro"/>
</dbReference>
<evidence type="ECO:0000256" key="4">
    <source>
        <dbReference type="ARBA" id="ARBA00023172"/>
    </source>
</evidence>
<dbReference type="AlphaFoldDB" id="A0A9X5E8Z0"/>
<evidence type="ECO:0000259" key="5">
    <source>
        <dbReference type="Pfam" id="PF03811"/>
    </source>
</evidence>
<gene>
    <name evidence="6" type="ORF">QH73_0023300</name>
</gene>
<dbReference type="EMBL" id="JTJC03000009">
    <property type="protein sequence ID" value="NHC37525.1"/>
    <property type="molecule type" value="Genomic_DNA"/>
</dbReference>
<evidence type="ECO:0000256" key="1">
    <source>
        <dbReference type="ARBA" id="ARBA00004091"/>
    </source>
</evidence>
<accession>A0A9X5E8Z0</accession>
<dbReference type="InterPro" id="IPR005063">
    <property type="entry name" value="Transposase_27"/>
</dbReference>
<reference evidence="6 7" key="1">
    <citation type="journal article" date="2015" name="Genome Announc.">
        <title>Draft Genome Sequence of the Terrestrial Cyanobacterium Scytonema millei VB511283, Isolated from Eastern India.</title>
        <authorList>
            <person name="Sen D."/>
            <person name="Chandrababunaidu M.M."/>
            <person name="Singh D."/>
            <person name="Sanghi N."/>
            <person name="Ghorai A."/>
            <person name="Mishra G.P."/>
            <person name="Madduluri M."/>
            <person name="Adhikary S.P."/>
            <person name="Tripathy S."/>
        </authorList>
    </citation>
    <scope>NUCLEOTIDE SEQUENCE [LARGE SCALE GENOMIC DNA]</scope>
    <source>
        <strain evidence="6 7">VB511283</strain>
    </source>
</reference>
<dbReference type="RefSeq" id="WP_132867499.1">
    <property type="nucleotide sequence ID" value="NZ_JTJC03000009.1"/>
</dbReference>
<keyword evidence="3" id="KW-0815">Transposition</keyword>
<dbReference type="Pfam" id="PF03400">
    <property type="entry name" value="DDE_Tnp_IS1"/>
    <property type="match status" value="1"/>
</dbReference>
<comment type="similarity">
    <text evidence="2">Belongs to the transposase 27 family.</text>
</comment>
<dbReference type="NCBIfam" id="NF033558">
    <property type="entry name" value="transpos_IS1"/>
    <property type="match status" value="1"/>
</dbReference>
<dbReference type="Proteomes" id="UP000031532">
    <property type="component" value="Unassembled WGS sequence"/>
</dbReference>
<keyword evidence="4" id="KW-0233">DNA recombination</keyword>
<evidence type="ECO:0000256" key="3">
    <source>
        <dbReference type="ARBA" id="ARBA00022578"/>
    </source>
</evidence>
<comment type="function">
    <text evidence="1">Absolutely required for transposition of IS1.</text>
</comment>
<evidence type="ECO:0000313" key="6">
    <source>
        <dbReference type="EMBL" id="NHC37525.1"/>
    </source>
</evidence>
<protein>
    <submittedName>
        <fullName evidence="6">IS1 family transposase</fullName>
    </submittedName>
</protein>
<dbReference type="GO" id="GO:0004803">
    <property type="term" value="F:transposase activity"/>
    <property type="evidence" value="ECO:0007669"/>
    <property type="project" value="InterPro"/>
</dbReference>
<feature type="domain" description="InsA N-terminal zinc ribbon" evidence="5">
    <location>
        <begin position="3"/>
        <end position="30"/>
    </location>
</feature>
<dbReference type="GO" id="GO:0003677">
    <property type="term" value="F:DNA binding"/>
    <property type="evidence" value="ECO:0007669"/>
    <property type="project" value="InterPro"/>
</dbReference>